<protein>
    <submittedName>
        <fullName evidence="2">DUF1294 domain-containing protein</fullName>
    </submittedName>
</protein>
<keyword evidence="1" id="KW-0812">Transmembrane</keyword>
<reference evidence="2" key="1">
    <citation type="submission" date="2022-07" db="EMBL/GenBank/DDBJ databases">
        <title>Prevotella copri.</title>
        <authorList>
            <person name="Yang C."/>
        </authorList>
    </citation>
    <scope>NUCLEOTIDE SEQUENCE</scope>
    <source>
        <strain evidence="2">HF1805</strain>
    </source>
</reference>
<dbReference type="EMBL" id="JANDWU010000009">
    <property type="protein sequence ID" value="MCP9549192.1"/>
    <property type="molecule type" value="Genomic_DNA"/>
</dbReference>
<keyword evidence="1" id="KW-1133">Transmembrane helix</keyword>
<feature type="transmembrane region" description="Helical" evidence="1">
    <location>
        <begin position="37"/>
        <end position="58"/>
    </location>
</feature>
<dbReference type="Proteomes" id="UP001205506">
    <property type="component" value="Unassembled WGS sequence"/>
</dbReference>
<feature type="transmembrane region" description="Helical" evidence="1">
    <location>
        <begin position="70"/>
        <end position="88"/>
    </location>
</feature>
<name>A0AAW5I9R8_9BACT</name>
<evidence type="ECO:0000313" key="3">
    <source>
        <dbReference type="Proteomes" id="UP001205506"/>
    </source>
</evidence>
<feature type="transmembrane region" description="Helical" evidence="1">
    <location>
        <begin position="6"/>
        <end position="25"/>
    </location>
</feature>
<keyword evidence="1" id="KW-0472">Membrane</keyword>
<dbReference type="RefSeq" id="WP_254970358.1">
    <property type="nucleotide sequence ID" value="NZ_JANDWU010000009.1"/>
</dbReference>
<evidence type="ECO:0000313" key="2">
    <source>
        <dbReference type="EMBL" id="MCP9549192.1"/>
    </source>
</evidence>
<dbReference type="InterPro" id="IPR010718">
    <property type="entry name" value="DUF1294"/>
</dbReference>
<gene>
    <name evidence="2" type="ORF">NNC68_06860</name>
</gene>
<accession>A0AAW5I9R8</accession>
<dbReference type="Pfam" id="PF06961">
    <property type="entry name" value="DUF1294"/>
    <property type="match status" value="1"/>
</dbReference>
<evidence type="ECO:0000256" key="1">
    <source>
        <dbReference type="SAM" id="Phobius"/>
    </source>
</evidence>
<comment type="caution">
    <text evidence="2">The sequence shown here is derived from an EMBL/GenBank/DDBJ whole genome shotgun (WGS) entry which is preliminary data.</text>
</comment>
<organism evidence="2 3">
    <name type="scientific">Segatella copri</name>
    <dbReference type="NCBI Taxonomy" id="165179"/>
    <lineage>
        <taxon>Bacteria</taxon>
        <taxon>Pseudomonadati</taxon>
        <taxon>Bacteroidota</taxon>
        <taxon>Bacteroidia</taxon>
        <taxon>Bacteroidales</taxon>
        <taxon>Prevotellaceae</taxon>
        <taxon>Segatella</taxon>
    </lineage>
</organism>
<sequence>MNTLHSYLAYYLLAVNVVTFIVYGIDKYKAKKAKWRIPEVTLLLLAVIGGSVGAWMGIKVWHHKTMHKKFKYGIPAILLIQIALMAYLHMNLWKQIV</sequence>
<dbReference type="AlphaFoldDB" id="A0AAW5I9R8"/>
<proteinExistence type="predicted"/>